<organism evidence="4">
    <name type="scientific">Haptolina brevifila</name>
    <dbReference type="NCBI Taxonomy" id="156173"/>
    <lineage>
        <taxon>Eukaryota</taxon>
        <taxon>Haptista</taxon>
        <taxon>Haptophyta</taxon>
        <taxon>Prymnesiophyceae</taxon>
        <taxon>Prymnesiales</taxon>
        <taxon>Prymnesiaceae</taxon>
        <taxon>Haptolina</taxon>
    </lineage>
</organism>
<dbReference type="SUPFAM" id="SSF47473">
    <property type="entry name" value="EF-hand"/>
    <property type="match status" value="1"/>
</dbReference>
<name>A0A7S2HI71_9EUKA</name>
<keyword evidence="1" id="KW-0106">Calcium</keyword>
<proteinExistence type="predicted"/>
<evidence type="ECO:0000313" key="4">
    <source>
        <dbReference type="EMBL" id="CAD9491161.1"/>
    </source>
</evidence>
<evidence type="ECO:0000256" key="1">
    <source>
        <dbReference type="ARBA" id="ARBA00022837"/>
    </source>
</evidence>
<feature type="region of interest" description="Disordered" evidence="2">
    <location>
        <begin position="1"/>
        <end position="25"/>
    </location>
</feature>
<dbReference type="EMBL" id="HBGU01049808">
    <property type="protein sequence ID" value="CAD9491161.1"/>
    <property type="molecule type" value="Transcribed_RNA"/>
</dbReference>
<evidence type="ECO:0000256" key="2">
    <source>
        <dbReference type="SAM" id="MobiDB-lite"/>
    </source>
</evidence>
<dbReference type="CDD" id="cd00051">
    <property type="entry name" value="EFh"/>
    <property type="match status" value="1"/>
</dbReference>
<dbReference type="SMART" id="SM00054">
    <property type="entry name" value="EFh"/>
    <property type="match status" value="2"/>
</dbReference>
<sequence length="457" mass="49966">MPVSMSGAPRGGNPHKPGAVGAGGYVPPAGVGQKAGAYLKKAQDQRALEQAAEEMRTGGKNAWSLTDAGVGRGNAGFDFSSIGVNVNEDPFNTDMRNDTTIAAHRTAAKTGTSFDMADLVTHGHATKLPNTFLPDHHPAMQVISLTEKTMPGDVLGVSPRHPPVNVDIEDRMATIIRERSLDLVNLMDDFLKRPAYSKMPIRNRAFLDVPTFKRALCFAFGDQWTRLAMTSAEFKSLTDKHVKLDAAHGSQGVDVQGFGMPEPLVLWLPFAHGIQKKADGDKYTIQLRGTLSKENQAVYDKAIKDAKAAEAEFGKHDDHDIGFLETSNTFEAKAVLRKNKLEKEKADRKPIGNRGATVGEVNMAKKLIMDRLLVKNSTVRAALKDIDESGDGVLSRDEIKKMLQDFYLLKYFDFYTGQTRGDLEVKVVETLLDTVDTNGDGIIKYDEFANIVMAGAN</sequence>
<dbReference type="InterPro" id="IPR018247">
    <property type="entry name" value="EF_Hand_1_Ca_BS"/>
</dbReference>
<feature type="domain" description="EF-hand" evidence="3">
    <location>
        <begin position="423"/>
        <end position="457"/>
    </location>
</feature>
<dbReference type="InterPro" id="IPR002048">
    <property type="entry name" value="EF_hand_dom"/>
</dbReference>
<dbReference type="PROSITE" id="PS00018">
    <property type="entry name" value="EF_HAND_1"/>
    <property type="match status" value="1"/>
</dbReference>
<protein>
    <recommendedName>
        <fullName evidence="3">EF-hand domain-containing protein</fullName>
    </recommendedName>
</protein>
<dbReference type="Pfam" id="PF13499">
    <property type="entry name" value="EF-hand_7"/>
    <property type="match status" value="1"/>
</dbReference>
<dbReference type="PROSITE" id="PS50222">
    <property type="entry name" value="EF_HAND_2"/>
    <property type="match status" value="2"/>
</dbReference>
<reference evidence="4" key="1">
    <citation type="submission" date="2021-01" db="EMBL/GenBank/DDBJ databases">
        <authorList>
            <person name="Corre E."/>
            <person name="Pelletier E."/>
            <person name="Niang G."/>
            <person name="Scheremetjew M."/>
            <person name="Finn R."/>
            <person name="Kale V."/>
            <person name="Holt S."/>
            <person name="Cochrane G."/>
            <person name="Meng A."/>
            <person name="Brown T."/>
            <person name="Cohen L."/>
        </authorList>
    </citation>
    <scope>NUCLEOTIDE SEQUENCE</scope>
    <source>
        <strain evidence="4">UTEX LB 985</strain>
    </source>
</reference>
<dbReference type="InterPro" id="IPR011992">
    <property type="entry name" value="EF-hand-dom_pair"/>
</dbReference>
<dbReference type="GO" id="GO:0005509">
    <property type="term" value="F:calcium ion binding"/>
    <property type="evidence" value="ECO:0007669"/>
    <property type="project" value="InterPro"/>
</dbReference>
<dbReference type="AlphaFoldDB" id="A0A7S2HI71"/>
<accession>A0A7S2HI71</accession>
<gene>
    <name evidence="4" type="ORF">CBRE1094_LOCUS27127</name>
</gene>
<evidence type="ECO:0000259" key="3">
    <source>
        <dbReference type="PROSITE" id="PS50222"/>
    </source>
</evidence>
<dbReference type="Gene3D" id="1.10.238.10">
    <property type="entry name" value="EF-hand"/>
    <property type="match status" value="1"/>
</dbReference>
<feature type="domain" description="EF-hand" evidence="3">
    <location>
        <begin position="374"/>
        <end position="409"/>
    </location>
</feature>